<dbReference type="GO" id="GO:0016787">
    <property type="term" value="F:hydrolase activity"/>
    <property type="evidence" value="ECO:0007669"/>
    <property type="project" value="UniProtKB-UniRule"/>
</dbReference>
<evidence type="ECO:0000256" key="5">
    <source>
        <dbReference type="PROSITE-ProRule" id="PRU00560"/>
    </source>
</evidence>
<dbReference type="GO" id="GO:0043138">
    <property type="term" value="F:3'-5' DNA helicase activity"/>
    <property type="evidence" value="ECO:0007669"/>
    <property type="project" value="TreeGrafter"/>
</dbReference>
<evidence type="ECO:0000313" key="7">
    <source>
        <dbReference type="EMBL" id="BEH01259.1"/>
    </source>
</evidence>
<dbReference type="Pfam" id="PF13538">
    <property type="entry name" value="UvrD_C_2"/>
    <property type="match status" value="1"/>
</dbReference>
<keyword evidence="8" id="KW-1185">Reference proteome</keyword>
<dbReference type="PANTHER" id="PTHR11070:SF45">
    <property type="entry name" value="DNA 3'-5' HELICASE"/>
    <property type="match status" value="1"/>
</dbReference>
<keyword evidence="2 5" id="KW-0378">Hydrolase</keyword>
<dbReference type="Gene3D" id="3.40.50.300">
    <property type="entry name" value="P-loop containing nucleotide triphosphate hydrolases"/>
    <property type="match status" value="3"/>
</dbReference>
<dbReference type="Proteomes" id="UP001431656">
    <property type="component" value="Chromosome"/>
</dbReference>
<dbReference type="InterPro" id="IPR027417">
    <property type="entry name" value="P-loop_NTPase"/>
</dbReference>
<feature type="binding site" evidence="5">
    <location>
        <begin position="217"/>
        <end position="224"/>
    </location>
    <ligand>
        <name>ATP</name>
        <dbReference type="ChEBI" id="CHEBI:30616"/>
    </ligand>
</feature>
<dbReference type="GO" id="GO:0005524">
    <property type="term" value="F:ATP binding"/>
    <property type="evidence" value="ECO:0007669"/>
    <property type="project" value="UniProtKB-UniRule"/>
</dbReference>
<dbReference type="KEGG" id="broo:brsh051_05400"/>
<protein>
    <submittedName>
        <fullName evidence="7">AAA family ATPase</fullName>
    </submittedName>
</protein>
<sequence>MTEEHSPSANEILAHELAVEQAHVDTVYRYLASATAAARNVQAESRAKYLTDRADWMREEDGTALFERDAFAYQAAKRLAVLDAEHEGLVFGRLDFIDDEDKRYIGRLGVRDDDYEPLVIDWRAPAAEAFYRATAADPMGVSRRRVLRCRDDKVIGIEDDLLDEAGSSDLVVIGEGALLAALQRARGPRMRDIVATIQAEQDMAIRAPHQGVTIISGGPGTGKTVVALHRAAFLLYTYRKRMEAGGVLVVGPTDLFMSYIERVLPGLGEDSVTLKSVGELATDVLGFGSQRVDEAEATLVKGSLRMLPVLRRAVHEPMTPENIRLRVSVKGEILTLEAPELGAIRREVLASQKANRARPATEKALTDALWKKLPTDIAALLDLSREVFDEIVTSQASYAMFLNAWWPTLTPELVLARLADPALLRKFGHDVLDADERHVLADSLAHARGFVPGGERQHPDWSISDIALLDELAAMIGPAPIEREVDPTLFLDDGTEVAELVTLADTLTTTREIDPDDDGVVTHAHVLVDEAQDITPMQWRMLRRRGPQASWTLVGDPAQSSYPSDDETRRAMRDLIGRGASRTFRLSTNYRSPAEIMDLAGRVITSVYPDADVPASVRRTGVQPELLALPDAPRGERLGRVLTRLAAEVDGSIAVICAAGRLASVRDTIASMPLPDELRNRLTVLTALQVKGLEFDATIVLAPDEIVQQTAGGVRVLYVALTRATQRLVTLDLTDGRPGAWRESLELPANGSE</sequence>
<evidence type="ECO:0000259" key="6">
    <source>
        <dbReference type="PROSITE" id="PS51198"/>
    </source>
</evidence>
<evidence type="ECO:0000313" key="8">
    <source>
        <dbReference type="Proteomes" id="UP001431656"/>
    </source>
</evidence>
<evidence type="ECO:0000256" key="3">
    <source>
        <dbReference type="ARBA" id="ARBA00022806"/>
    </source>
</evidence>
<keyword evidence="4 5" id="KW-0067">ATP-binding</keyword>
<gene>
    <name evidence="7" type="ORF">brsh051_05400</name>
</gene>
<dbReference type="AlphaFoldDB" id="A0AAN0MF92"/>
<accession>A0AAN0MF92</accession>
<dbReference type="Pfam" id="PF13245">
    <property type="entry name" value="AAA_19"/>
    <property type="match status" value="1"/>
</dbReference>
<dbReference type="PANTHER" id="PTHR11070">
    <property type="entry name" value="UVRD / RECB / PCRA DNA HELICASE FAMILY MEMBER"/>
    <property type="match status" value="1"/>
</dbReference>
<dbReference type="EMBL" id="AP028056">
    <property type="protein sequence ID" value="BEH01259.1"/>
    <property type="molecule type" value="Genomic_DNA"/>
</dbReference>
<name>A0AAN0MF92_9ACTN</name>
<proteinExistence type="predicted"/>
<dbReference type="InterPro" id="IPR014016">
    <property type="entry name" value="UvrD-like_ATP-bd"/>
</dbReference>
<dbReference type="InterPro" id="IPR000212">
    <property type="entry name" value="DNA_helicase_UvrD/REP"/>
</dbReference>
<dbReference type="GO" id="GO:0003677">
    <property type="term" value="F:DNA binding"/>
    <property type="evidence" value="ECO:0007669"/>
    <property type="project" value="InterPro"/>
</dbReference>
<dbReference type="PROSITE" id="PS51198">
    <property type="entry name" value="UVRD_HELICASE_ATP_BIND"/>
    <property type="match status" value="1"/>
</dbReference>
<dbReference type="GO" id="GO:0005829">
    <property type="term" value="C:cytosol"/>
    <property type="evidence" value="ECO:0007669"/>
    <property type="project" value="TreeGrafter"/>
</dbReference>
<organism evidence="7 8">
    <name type="scientific">Brooklawnia propionicigenes</name>
    <dbReference type="NCBI Taxonomy" id="3041175"/>
    <lineage>
        <taxon>Bacteria</taxon>
        <taxon>Bacillati</taxon>
        <taxon>Actinomycetota</taxon>
        <taxon>Actinomycetes</taxon>
        <taxon>Propionibacteriales</taxon>
        <taxon>Propionibacteriaceae</taxon>
        <taxon>Brooklawnia</taxon>
    </lineage>
</organism>
<keyword evidence="1 5" id="KW-0547">Nucleotide-binding</keyword>
<dbReference type="SUPFAM" id="SSF52540">
    <property type="entry name" value="P-loop containing nucleoside triphosphate hydrolases"/>
    <property type="match status" value="1"/>
</dbReference>
<evidence type="ECO:0000256" key="2">
    <source>
        <dbReference type="ARBA" id="ARBA00022801"/>
    </source>
</evidence>
<evidence type="ECO:0000256" key="4">
    <source>
        <dbReference type="ARBA" id="ARBA00022840"/>
    </source>
</evidence>
<evidence type="ECO:0000256" key="1">
    <source>
        <dbReference type="ARBA" id="ARBA00022741"/>
    </source>
</evidence>
<dbReference type="GO" id="GO:0000725">
    <property type="term" value="P:recombinational repair"/>
    <property type="evidence" value="ECO:0007669"/>
    <property type="project" value="TreeGrafter"/>
</dbReference>
<keyword evidence="3 5" id="KW-0347">Helicase</keyword>
<dbReference type="InterPro" id="IPR027785">
    <property type="entry name" value="UvrD-like_helicase_C"/>
</dbReference>
<dbReference type="RefSeq" id="WP_286267326.1">
    <property type="nucleotide sequence ID" value="NZ_AP028056.1"/>
</dbReference>
<feature type="domain" description="UvrD-like helicase ATP-binding" evidence="6">
    <location>
        <begin position="196"/>
        <end position="593"/>
    </location>
</feature>
<reference evidence="7" key="1">
    <citation type="journal article" date="2024" name="Int. J. Syst. Evol. Microbiol.">
        <title>Brooklawnia propionicigenes sp. nov., a facultatively anaerobic, propionate-producing bacterium isolated from a methanogenic reactor treating waste from cattle farms.</title>
        <authorList>
            <person name="Akita Y."/>
            <person name="Ueki A."/>
            <person name="Tonouchi A."/>
            <person name="Sugawara Y."/>
            <person name="Honma S."/>
            <person name="Kaku N."/>
            <person name="Ueki K."/>
        </authorList>
    </citation>
    <scope>NUCLEOTIDE SEQUENCE</scope>
    <source>
        <strain evidence="7">SH051</strain>
    </source>
</reference>